<protein>
    <submittedName>
        <fullName evidence="4">MerR family transcriptional regulator</fullName>
    </submittedName>
</protein>
<gene>
    <name evidence="4" type="ORF">ACFO3G_02915</name>
</gene>
<feature type="coiled-coil region" evidence="2">
    <location>
        <begin position="84"/>
        <end position="111"/>
    </location>
</feature>
<dbReference type="PROSITE" id="PS50937">
    <property type="entry name" value="HTH_MERR_2"/>
    <property type="match status" value="1"/>
</dbReference>
<keyword evidence="2" id="KW-0175">Coiled coil</keyword>
<dbReference type="PANTHER" id="PTHR30204:SF15">
    <property type="entry name" value="BLL5018 PROTEIN"/>
    <property type="match status" value="1"/>
</dbReference>
<keyword evidence="5" id="KW-1185">Reference proteome</keyword>
<organism evidence="4 5">
    <name type="scientific">Falsiporphyromonas endometrii</name>
    <dbReference type="NCBI Taxonomy" id="1387297"/>
    <lineage>
        <taxon>Bacteria</taxon>
        <taxon>Pseudomonadati</taxon>
        <taxon>Bacteroidota</taxon>
        <taxon>Bacteroidia</taxon>
        <taxon>Bacteroidales</taxon>
        <taxon>Porphyromonadaceae</taxon>
        <taxon>Falsiporphyromonas</taxon>
    </lineage>
</organism>
<dbReference type="InterPro" id="IPR000551">
    <property type="entry name" value="MerR-type_HTH_dom"/>
</dbReference>
<dbReference type="Pfam" id="PF13411">
    <property type="entry name" value="MerR_1"/>
    <property type="match status" value="1"/>
</dbReference>
<accession>A0ABV9K6W4</accession>
<reference evidence="5" key="1">
    <citation type="journal article" date="2019" name="Int. J. Syst. Evol. Microbiol.">
        <title>The Global Catalogue of Microorganisms (GCM) 10K type strain sequencing project: providing services to taxonomists for standard genome sequencing and annotation.</title>
        <authorList>
            <consortium name="The Broad Institute Genomics Platform"/>
            <consortium name="The Broad Institute Genome Sequencing Center for Infectious Disease"/>
            <person name="Wu L."/>
            <person name="Ma J."/>
        </authorList>
    </citation>
    <scope>NUCLEOTIDE SEQUENCE [LARGE SCALE GENOMIC DNA]</scope>
    <source>
        <strain evidence="5">CGMCC 4.7357</strain>
    </source>
</reference>
<dbReference type="SUPFAM" id="SSF46955">
    <property type="entry name" value="Putative DNA-binding domain"/>
    <property type="match status" value="1"/>
</dbReference>
<dbReference type="SMART" id="SM00422">
    <property type="entry name" value="HTH_MERR"/>
    <property type="match status" value="1"/>
</dbReference>
<dbReference type="CDD" id="cd04765">
    <property type="entry name" value="HTH_MlrA-like_sg2"/>
    <property type="match status" value="1"/>
</dbReference>
<dbReference type="Proteomes" id="UP001596020">
    <property type="component" value="Unassembled WGS sequence"/>
</dbReference>
<evidence type="ECO:0000256" key="2">
    <source>
        <dbReference type="SAM" id="Coils"/>
    </source>
</evidence>
<keyword evidence="1" id="KW-0238">DNA-binding</keyword>
<name>A0ABV9K6W4_9PORP</name>
<evidence type="ECO:0000256" key="1">
    <source>
        <dbReference type="ARBA" id="ARBA00023125"/>
    </source>
</evidence>
<dbReference type="PANTHER" id="PTHR30204">
    <property type="entry name" value="REDOX-CYCLING DRUG-SENSING TRANSCRIPTIONAL ACTIVATOR SOXR"/>
    <property type="match status" value="1"/>
</dbReference>
<dbReference type="Gene3D" id="1.10.1660.10">
    <property type="match status" value="1"/>
</dbReference>
<evidence type="ECO:0000313" key="5">
    <source>
        <dbReference type="Proteomes" id="UP001596020"/>
    </source>
</evidence>
<evidence type="ECO:0000313" key="4">
    <source>
        <dbReference type="EMBL" id="MFC4665571.1"/>
    </source>
</evidence>
<dbReference type="EMBL" id="JBHSGO010000048">
    <property type="protein sequence ID" value="MFC4665571.1"/>
    <property type="molecule type" value="Genomic_DNA"/>
</dbReference>
<feature type="domain" description="HTH merR-type" evidence="3">
    <location>
        <begin position="6"/>
        <end position="76"/>
    </location>
</feature>
<dbReference type="RefSeq" id="WP_380077833.1">
    <property type="nucleotide sequence ID" value="NZ_JBHSGO010000048.1"/>
</dbReference>
<evidence type="ECO:0000259" key="3">
    <source>
        <dbReference type="PROSITE" id="PS50937"/>
    </source>
</evidence>
<sequence length="128" mass="15054">MNNKLYFSISEVAKMLDESIATLRHWEQEFPSLRPKRSKGGTRRYSRDNIEKIRCIKTLLRERGLTIKGARQEIEENTFEINNRMEAIKKLRQIREELQTIKDALDKTKRDSIRTEISKSLDAAGMLD</sequence>
<dbReference type="InterPro" id="IPR047057">
    <property type="entry name" value="MerR_fam"/>
</dbReference>
<dbReference type="InterPro" id="IPR009061">
    <property type="entry name" value="DNA-bd_dom_put_sf"/>
</dbReference>
<comment type="caution">
    <text evidence="4">The sequence shown here is derived from an EMBL/GenBank/DDBJ whole genome shotgun (WGS) entry which is preliminary data.</text>
</comment>
<proteinExistence type="predicted"/>